<keyword evidence="14" id="KW-1185">Reference proteome</keyword>
<dbReference type="EMBL" id="JAQQBS010001422">
    <property type="protein sequence ID" value="KAK0164089.1"/>
    <property type="molecule type" value="Genomic_DNA"/>
</dbReference>
<evidence type="ECO:0000256" key="2">
    <source>
        <dbReference type="ARBA" id="ARBA00009295"/>
    </source>
</evidence>
<evidence type="ECO:0000256" key="4">
    <source>
        <dbReference type="ARBA" id="ARBA00022692"/>
    </source>
</evidence>
<comment type="domain">
    <text evidence="11">The histidine box domains are involved in binding the catalytic metal ions.</text>
</comment>
<dbReference type="GO" id="GO:0005789">
    <property type="term" value="C:endoplasmic reticulum membrane"/>
    <property type="evidence" value="ECO:0007669"/>
    <property type="project" value="TreeGrafter"/>
</dbReference>
<keyword evidence="5" id="KW-0276">Fatty acid metabolism</keyword>
<evidence type="ECO:0000256" key="6">
    <source>
        <dbReference type="ARBA" id="ARBA00022989"/>
    </source>
</evidence>
<feature type="transmembrane region" description="Helical" evidence="12">
    <location>
        <begin position="150"/>
        <end position="171"/>
    </location>
</feature>
<organism evidence="13 14">
    <name type="scientific">Microctonus aethiopoides</name>
    <dbReference type="NCBI Taxonomy" id="144406"/>
    <lineage>
        <taxon>Eukaryota</taxon>
        <taxon>Metazoa</taxon>
        <taxon>Ecdysozoa</taxon>
        <taxon>Arthropoda</taxon>
        <taxon>Hexapoda</taxon>
        <taxon>Insecta</taxon>
        <taxon>Pterygota</taxon>
        <taxon>Neoptera</taxon>
        <taxon>Endopterygota</taxon>
        <taxon>Hymenoptera</taxon>
        <taxon>Apocrita</taxon>
        <taxon>Ichneumonoidea</taxon>
        <taxon>Braconidae</taxon>
        <taxon>Euphorinae</taxon>
        <taxon>Microctonus</taxon>
    </lineage>
</organism>
<feature type="transmembrane region" description="Helical" evidence="12">
    <location>
        <begin position="38"/>
        <end position="59"/>
    </location>
</feature>
<dbReference type="GO" id="GO:0004768">
    <property type="term" value="F:stearoyl-CoA 9-desaturase activity"/>
    <property type="evidence" value="ECO:0007669"/>
    <property type="project" value="TreeGrafter"/>
</dbReference>
<evidence type="ECO:0000256" key="11">
    <source>
        <dbReference type="RuleBase" id="RU000581"/>
    </source>
</evidence>
<comment type="cofactor">
    <cofactor evidence="11">
        <name>Fe(2+)</name>
        <dbReference type="ChEBI" id="CHEBI:29033"/>
    </cofactor>
</comment>
<reference evidence="13" key="1">
    <citation type="journal article" date="2023" name="bioRxiv">
        <title>Scaffold-level genome assemblies of two parasitoid biocontrol wasps reveal the parthenogenesis mechanism and an associated novel virus.</title>
        <authorList>
            <person name="Inwood S."/>
            <person name="Skelly J."/>
            <person name="Guhlin J."/>
            <person name="Harrop T."/>
            <person name="Goldson S."/>
            <person name="Dearden P."/>
        </authorList>
    </citation>
    <scope>NUCLEOTIDE SEQUENCE</scope>
    <source>
        <strain evidence="13">Irish</strain>
        <tissue evidence="13">Whole body</tissue>
    </source>
</reference>
<dbReference type="GO" id="GO:0005506">
    <property type="term" value="F:iron ion binding"/>
    <property type="evidence" value="ECO:0007669"/>
    <property type="project" value="TreeGrafter"/>
</dbReference>
<comment type="subcellular location">
    <subcellularLocation>
        <location evidence="1">Membrane</location>
        <topology evidence="1">Multi-pass membrane protein</topology>
    </subcellularLocation>
</comment>
<keyword evidence="4 11" id="KW-0812">Transmembrane</keyword>
<dbReference type="PANTHER" id="PTHR11351:SF31">
    <property type="entry name" value="DESATURASE 1, ISOFORM A-RELATED"/>
    <property type="match status" value="1"/>
</dbReference>
<evidence type="ECO:0000256" key="9">
    <source>
        <dbReference type="ARBA" id="ARBA00023136"/>
    </source>
</evidence>
<keyword evidence="9 12" id="KW-0472">Membrane</keyword>
<keyword evidence="8" id="KW-0443">Lipid metabolism</keyword>
<reference evidence="13" key="2">
    <citation type="submission" date="2023-03" db="EMBL/GenBank/DDBJ databases">
        <authorList>
            <person name="Inwood S.N."/>
            <person name="Skelly J.G."/>
            <person name="Guhlin J."/>
            <person name="Harrop T.W.R."/>
            <person name="Goldson S.G."/>
            <person name="Dearden P.K."/>
        </authorList>
    </citation>
    <scope>NUCLEOTIDE SEQUENCE</scope>
    <source>
        <strain evidence="13">Irish</strain>
        <tissue evidence="13">Whole body</tissue>
    </source>
</reference>
<evidence type="ECO:0000256" key="12">
    <source>
        <dbReference type="SAM" id="Phobius"/>
    </source>
</evidence>
<dbReference type="GO" id="GO:0006636">
    <property type="term" value="P:unsaturated fatty acid biosynthetic process"/>
    <property type="evidence" value="ECO:0007669"/>
    <property type="project" value="TreeGrafter"/>
</dbReference>
<dbReference type="InterPro" id="IPR015876">
    <property type="entry name" value="Acyl-CoA_DS"/>
</dbReference>
<dbReference type="PRINTS" id="PR00075">
    <property type="entry name" value="FACDDSATRASE"/>
</dbReference>
<gene>
    <name evidence="13" type="ORF">PV328_002755</name>
</gene>
<accession>A0AA39F750</accession>
<evidence type="ECO:0000313" key="14">
    <source>
        <dbReference type="Proteomes" id="UP001168990"/>
    </source>
</evidence>
<dbReference type="Proteomes" id="UP001168990">
    <property type="component" value="Unassembled WGS sequence"/>
</dbReference>
<evidence type="ECO:0000313" key="13">
    <source>
        <dbReference type="EMBL" id="KAK0164089.1"/>
    </source>
</evidence>
<keyword evidence="10 11" id="KW-0275">Fatty acid biosynthesis</keyword>
<proteinExistence type="inferred from homology"/>
<comment type="caution">
    <text evidence="13">The sequence shown here is derived from an EMBL/GenBank/DDBJ whole genome shotgun (WGS) entry which is preliminary data.</text>
</comment>
<comment type="similarity">
    <text evidence="2 11">Belongs to the fatty acid desaturase type 1 family.</text>
</comment>
<evidence type="ECO:0000256" key="5">
    <source>
        <dbReference type="ARBA" id="ARBA00022832"/>
    </source>
</evidence>
<dbReference type="AlphaFoldDB" id="A0AA39F750"/>
<keyword evidence="3 11" id="KW-0444">Lipid biosynthesis</keyword>
<evidence type="ECO:0000256" key="10">
    <source>
        <dbReference type="ARBA" id="ARBA00023160"/>
    </source>
</evidence>
<feature type="transmembrane region" description="Helical" evidence="12">
    <location>
        <begin position="66"/>
        <end position="87"/>
    </location>
</feature>
<keyword evidence="7 11" id="KW-0560">Oxidoreductase</keyword>
<dbReference type="PANTHER" id="PTHR11351">
    <property type="entry name" value="ACYL-COA DESATURASE"/>
    <property type="match status" value="1"/>
</dbReference>
<keyword evidence="6 12" id="KW-1133">Transmembrane helix</keyword>
<sequence>MYTSTVTQFEEPPKKSLSETIVTEHIPLQQEAEVKQPLIWRNIIGIAVLHVAAVTSFIMKSHEAHFWTWIFSAVYGTITGFGITAGAHRLWAHKSYSAKLPLRIFLAYLYCMGGEPTENATVSFFALGEGWHNYHHAFPWDYKASELGAYGLNTTTALIDFMAWLGLAYNLKTPSKEVIERMSISNGDGTTSLWGNNNNHHHHHHHHH</sequence>
<evidence type="ECO:0000256" key="1">
    <source>
        <dbReference type="ARBA" id="ARBA00004141"/>
    </source>
</evidence>
<evidence type="ECO:0000256" key="3">
    <source>
        <dbReference type="ARBA" id="ARBA00022516"/>
    </source>
</evidence>
<evidence type="ECO:0000256" key="7">
    <source>
        <dbReference type="ARBA" id="ARBA00023002"/>
    </source>
</evidence>
<protein>
    <submittedName>
        <fullName evidence="13">Uncharacterized protein</fullName>
    </submittedName>
</protein>
<name>A0AA39F750_9HYME</name>
<evidence type="ECO:0000256" key="8">
    <source>
        <dbReference type="ARBA" id="ARBA00023098"/>
    </source>
</evidence>